<proteinExistence type="predicted"/>
<dbReference type="EMBL" id="QTSX02007329">
    <property type="protein sequence ID" value="KAJ9048756.1"/>
    <property type="molecule type" value="Genomic_DNA"/>
</dbReference>
<evidence type="ECO:0000313" key="2">
    <source>
        <dbReference type="Proteomes" id="UP001165960"/>
    </source>
</evidence>
<gene>
    <name evidence="1" type="ORF">DSO57_1031641</name>
</gene>
<organism evidence="1 2">
    <name type="scientific">Entomophthora muscae</name>
    <dbReference type="NCBI Taxonomy" id="34485"/>
    <lineage>
        <taxon>Eukaryota</taxon>
        <taxon>Fungi</taxon>
        <taxon>Fungi incertae sedis</taxon>
        <taxon>Zoopagomycota</taxon>
        <taxon>Entomophthoromycotina</taxon>
        <taxon>Entomophthoromycetes</taxon>
        <taxon>Entomophthorales</taxon>
        <taxon>Entomophthoraceae</taxon>
        <taxon>Entomophthora</taxon>
    </lineage>
</organism>
<evidence type="ECO:0000313" key="1">
    <source>
        <dbReference type="EMBL" id="KAJ9048756.1"/>
    </source>
</evidence>
<reference evidence="1" key="1">
    <citation type="submission" date="2022-04" db="EMBL/GenBank/DDBJ databases">
        <title>Genome of the entomopathogenic fungus Entomophthora muscae.</title>
        <authorList>
            <person name="Elya C."/>
            <person name="Lovett B.R."/>
            <person name="Lee E."/>
            <person name="Macias A.M."/>
            <person name="Hajek A.E."/>
            <person name="De Bivort B.L."/>
            <person name="Kasson M.T."/>
            <person name="De Fine Licht H.H."/>
            <person name="Stajich J.E."/>
        </authorList>
    </citation>
    <scope>NUCLEOTIDE SEQUENCE</scope>
    <source>
        <strain evidence="1">Berkeley</strain>
    </source>
</reference>
<sequence length="483" mass="56221">MNIRKIAKWYGLKWSNRLEQLLPRFEKDLLVLSNRTINNSQVAFDDKIHALDNIRVEFENPKYYEGLFRVYANFQLFSRMTDSLKEMTKKDLPISETMRDIIQEYALVRPINPENEEAAKELVLTLKNLTELPVPLATETGDKNITLEAYIKMFKPKDFEDWKKLTGFLAVSEQYNVLVQAYRFMQKYNIPIVSEVLDRTLRALVILERPDEALEVVETAFKLNKRLESVQLLELAKQLSLSKKRKLASLIDIKAYRNPSSRFMQFTVKYQELSDIRESETFIAIKQKETAPNVTTSKNYTILLEALASKNDIKAVKELWEEMASKRLLPPVDAYHHLMEAYCSAGDNQSVINVWNSAYGKLPTRSGHLITTLLKSCFMNGSLEDLKGQWEKLKMYDYRLGLTAYRTYIEGLIHFGQYDEAVEVFTKDLCQYVILKPDIGFRDNLVEMLESTEMPAEKRSELLIRANDAFMNFRKTKLAPKFQ</sequence>
<name>A0ACC2RFE7_9FUNG</name>
<accession>A0ACC2RFE7</accession>
<protein>
    <submittedName>
        <fullName evidence="1">Uncharacterized protein</fullName>
    </submittedName>
</protein>
<keyword evidence="2" id="KW-1185">Reference proteome</keyword>
<comment type="caution">
    <text evidence="1">The sequence shown here is derived from an EMBL/GenBank/DDBJ whole genome shotgun (WGS) entry which is preliminary data.</text>
</comment>
<dbReference type="Proteomes" id="UP001165960">
    <property type="component" value="Unassembled WGS sequence"/>
</dbReference>